<dbReference type="InterPro" id="IPR045347">
    <property type="entry name" value="HIND"/>
</dbReference>
<dbReference type="Pfam" id="PF19252">
    <property type="entry name" value="HIND"/>
    <property type="match status" value="1"/>
</dbReference>
<accession>A0A6H5HBJ9</accession>
<keyword evidence="3" id="KW-0507">mRNA processing</keyword>
<dbReference type="OrthoDB" id="5583at2759"/>
<dbReference type="InterPro" id="IPR005011">
    <property type="entry name" value="SNU66/SART1"/>
</dbReference>
<dbReference type="Pfam" id="PF03343">
    <property type="entry name" value="SART-1"/>
    <property type="match status" value="1"/>
</dbReference>
<dbReference type="GO" id="GO:0045292">
    <property type="term" value="P:mRNA cis splicing, via spliceosome"/>
    <property type="evidence" value="ECO:0007669"/>
    <property type="project" value="TreeGrafter"/>
</dbReference>
<dbReference type="Proteomes" id="UP000479000">
    <property type="component" value="Unassembled WGS sequence"/>
</dbReference>
<evidence type="ECO:0000256" key="4">
    <source>
        <dbReference type="ARBA" id="ARBA00023187"/>
    </source>
</evidence>
<dbReference type="EMBL" id="CADCXU010028569">
    <property type="protein sequence ID" value="CAB0015104.1"/>
    <property type="molecule type" value="Genomic_DNA"/>
</dbReference>
<dbReference type="GO" id="GO:0000481">
    <property type="term" value="P:maturation of 5S rRNA"/>
    <property type="evidence" value="ECO:0007669"/>
    <property type="project" value="TreeGrafter"/>
</dbReference>
<gene>
    <name evidence="6" type="ORF">NTEN_LOCUS19474</name>
</gene>
<evidence type="ECO:0000313" key="6">
    <source>
        <dbReference type="EMBL" id="CAB0015104.1"/>
    </source>
</evidence>
<evidence type="ECO:0000256" key="1">
    <source>
        <dbReference type="ARBA" id="ARBA00004123"/>
    </source>
</evidence>
<reference evidence="6 7" key="1">
    <citation type="submission" date="2020-02" db="EMBL/GenBank/DDBJ databases">
        <authorList>
            <person name="Ferguson B K."/>
        </authorList>
    </citation>
    <scope>NUCLEOTIDE SEQUENCE [LARGE SCALE GENOMIC DNA]</scope>
</reference>
<dbReference type="PANTHER" id="PTHR14152">
    <property type="entry name" value="SQUAMOUS CELL CARCINOMA ANTIGEN RECOGNISED BY CYTOTOXIC T LYMPHOCYTES"/>
    <property type="match status" value="1"/>
</dbReference>
<keyword evidence="5" id="KW-0539">Nucleus</keyword>
<keyword evidence="7" id="KW-1185">Reference proteome</keyword>
<name>A0A6H5HBJ9_9HEMI</name>
<evidence type="ECO:0000256" key="2">
    <source>
        <dbReference type="ARBA" id="ARBA00006076"/>
    </source>
</evidence>
<proteinExistence type="inferred from homology"/>
<evidence type="ECO:0000256" key="5">
    <source>
        <dbReference type="ARBA" id="ARBA00023242"/>
    </source>
</evidence>
<evidence type="ECO:0000313" key="7">
    <source>
        <dbReference type="Proteomes" id="UP000479000"/>
    </source>
</evidence>
<dbReference type="PANTHER" id="PTHR14152:SF5">
    <property type="entry name" value="U4_U6.U5 TRI-SNRNP-ASSOCIATED PROTEIN 1"/>
    <property type="match status" value="1"/>
</dbReference>
<keyword evidence="4" id="KW-0508">mRNA splicing</keyword>
<dbReference type="GO" id="GO:0046540">
    <property type="term" value="C:U4/U6 x U5 tri-snRNP complex"/>
    <property type="evidence" value="ECO:0007669"/>
    <property type="project" value="InterPro"/>
</dbReference>
<comment type="similarity">
    <text evidence="2">Belongs to the SNU66/SART1 family.</text>
</comment>
<organism evidence="6 7">
    <name type="scientific">Nesidiocoris tenuis</name>
    <dbReference type="NCBI Taxonomy" id="355587"/>
    <lineage>
        <taxon>Eukaryota</taxon>
        <taxon>Metazoa</taxon>
        <taxon>Ecdysozoa</taxon>
        <taxon>Arthropoda</taxon>
        <taxon>Hexapoda</taxon>
        <taxon>Insecta</taxon>
        <taxon>Pterygota</taxon>
        <taxon>Neoptera</taxon>
        <taxon>Paraneoptera</taxon>
        <taxon>Hemiptera</taxon>
        <taxon>Heteroptera</taxon>
        <taxon>Panheteroptera</taxon>
        <taxon>Cimicomorpha</taxon>
        <taxon>Miridae</taxon>
        <taxon>Dicyphina</taxon>
        <taxon>Nesidiocoris</taxon>
    </lineage>
</organism>
<sequence>MGKEKRKHKKRHHKEKKKEKQAHSKVSKRISPVSSDDDVIFVPPPPKISREKSPSPPPAPKINRESPPPSRSAIVKAPPSPPSAPVTNSNASSDQSLSIEETNALRAKLGLKPLAVTPKDEPKAAPSNLQICPETNVAFVHKPAEDLTQKKVSEKLRAKLTERKEKRAIEKKLSTVKSLGAESDDDTGVANWVKKSRKLDEERLKAQLKAKELDEMDEEFGIGDLIKEEIKKEKTAVYTGANLRGLKVEHDMESFSEGKSIVLTLKDKGVLDDEGDTLVNVNMVDDEKYSKNILNRKKIARGYGGLMDDDDMDVKEESGVLSKYDEEIGGLKKSSFTLGESSAQKTKKKLQTLLGDGRKVQLESLASSGYKIASDYYSPDEIKIKKPKKKKKIRNRMAPIDGAVNGNNRSNPSEEIVVNPRIKVESTYAMDLDELPSVPVDDIKIEEESDTELELALSKARRLKQMPVKEASKRPKIEEFLGQIKEEQEDEIPSSIVLNSTAEFCRTLGDIPTYGMAGNRDEEADLLDFERTALESKAKRTEEVNDRGGWNDVDMEERLVETKQIEGAILDAEPDLGSGVAGALRLAVSKGYLEKETTSRPSASRISQLAAQNYSIDDKAHAIEDEKQGRRDRYLGPTQDFKEKDSYKPNIKLEYIDDDGHLLCAKEAFRYLSHKFHGKGPGKNKVEKRMKKNEQEALMKQMNSSDTPLGTLTMLQHKQKETQSPFVILSGSKALNTPASISKTKILK</sequence>
<evidence type="ECO:0000256" key="3">
    <source>
        <dbReference type="ARBA" id="ARBA00022664"/>
    </source>
</evidence>
<dbReference type="AlphaFoldDB" id="A0A6H5HBJ9"/>
<comment type="subcellular location">
    <subcellularLocation>
        <location evidence="1">Nucleus</location>
    </subcellularLocation>
</comment>
<protein>
    <submittedName>
        <fullName evidence="6">Uncharacterized protein</fullName>
    </submittedName>
</protein>